<dbReference type="EMBL" id="CP049742">
    <property type="protein sequence ID" value="QPC45673.1"/>
    <property type="molecule type" value="Genomic_DNA"/>
</dbReference>
<dbReference type="KEGG" id="mcui:G8O30_01145"/>
<dbReference type="Pfam" id="PF02810">
    <property type="entry name" value="SEC-C"/>
    <property type="match status" value="1"/>
</dbReference>
<proteinExistence type="predicted"/>
<organism evidence="1 2">
    <name type="scientific">Mangrovibacillus cuniculi</name>
    <dbReference type="NCBI Taxonomy" id="2593652"/>
    <lineage>
        <taxon>Bacteria</taxon>
        <taxon>Bacillati</taxon>
        <taxon>Bacillota</taxon>
        <taxon>Bacilli</taxon>
        <taxon>Bacillales</taxon>
        <taxon>Bacillaceae</taxon>
        <taxon>Mangrovibacillus</taxon>
    </lineage>
</organism>
<reference evidence="1 2" key="1">
    <citation type="submission" date="2019-07" db="EMBL/GenBank/DDBJ databases">
        <title>Genome sequence of 2 isolates from Red Sea Mangroves.</title>
        <authorList>
            <person name="Sefrji F."/>
            <person name="Michoud G."/>
            <person name="Merlino G."/>
            <person name="Daffonchio D."/>
        </authorList>
    </citation>
    <scope>NUCLEOTIDE SEQUENCE [LARGE SCALE GENOMIC DNA]</scope>
    <source>
        <strain evidence="1 2">R1DC41</strain>
    </source>
</reference>
<dbReference type="InterPro" id="IPR004027">
    <property type="entry name" value="SEC_C_motif"/>
</dbReference>
<sequence length="341" mass="38851">MKIGRNDLCPCGSGKKYKKCCEKKDSGQVLDYAQIQDQLYTFGTTLLETKIARFHERYIGDENVSTELSLILKYYGSTIFVLHDQVEQKSIVQHFLETFPISTYKDEVKQVIASWNQSFPSVAVVKGKQAGSITVEDLYTKEVKQVMTVNGVERFEPGEVLLGTLIPVGDMYQYFVGPISYVDQDKEDFQKLLIDYYQENSGKNPARFVLAEFFTFILFFVTSVADVEGKEETAPAEVGYEWDKPVYEEIANEFLAFFEKSSVSYDYQIGLKMWNNFTKSVQPIIRNAQNYTAALVYVVDQMVSVEKTWTQQDLATEFNVSASSISSTNKKIMDVVMQGMV</sequence>
<dbReference type="Gene3D" id="3.10.450.50">
    <property type="match status" value="1"/>
</dbReference>
<evidence type="ECO:0008006" key="3">
    <source>
        <dbReference type="Google" id="ProtNLM"/>
    </source>
</evidence>
<dbReference type="SUPFAM" id="SSF103642">
    <property type="entry name" value="Sec-C motif"/>
    <property type="match status" value="1"/>
</dbReference>
<evidence type="ECO:0000313" key="2">
    <source>
        <dbReference type="Proteomes" id="UP000593626"/>
    </source>
</evidence>
<keyword evidence="2" id="KW-1185">Reference proteome</keyword>
<protein>
    <recommendedName>
        <fullName evidence="3">SEC-C motif-containing protein</fullName>
    </recommendedName>
</protein>
<accession>A0A7S8C9F2</accession>
<evidence type="ECO:0000313" key="1">
    <source>
        <dbReference type="EMBL" id="QPC45673.1"/>
    </source>
</evidence>
<dbReference type="Proteomes" id="UP000593626">
    <property type="component" value="Chromosome"/>
</dbReference>
<gene>
    <name evidence="1" type="ORF">G8O30_01145</name>
</gene>
<dbReference type="AlphaFoldDB" id="A0A7S8C9F2"/>
<dbReference type="RefSeq" id="WP_239673187.1">
    <property type="nucleotide sequence ID" value="NZ_CP049742.1"/>
</dbReference>
<name>A0A7S8C9F2_9BACI</name>